<name>A0A218X738_PUNGR</name>
<evidence type="ECO:0000313" key="4">
    <source>
        <dbReference type="Proteomes" id="UP000197138"/>
    </source>
</evidence>
<reference evidence="4" key="1">
    <citation type="journal article" date="2017" name="Plant J.">
        <title>The pomegranate (Punica granatum L.) genome and the genomics of punicalagin biosynthesis.</title>
        <authorList>
            <person name="Qin G."/>
            <person name="Xu C."/>
            <person name="Ming R."/>
            <person name="Tang H."/>
            <person name="Guyot R."/>
            <person name="Kramer E.M."/>
            <person name="Hu Y."/>
            <person name="Yi X."/>
            <person name="Qi Y."/>
            <person name="Xu X."/>
            <person name="Gao Z."/>
            <person name="Pan H."/>
            <person name="Jian J."/>
            <person name="Tian Y."/>
            <person name="Yue Z."/>
            <person name="Xu Y."/>
        </authorList>
    </citation>
    <scope>NUCLEOTIDE SEQUENCE [LARGE SCALE GENOMIC DNA]</scope>
    <source>
        <strain evidence="4">cv. Dabenzi</strain>
    </source>
</reference>
<evidence type="ECO:0000313" key="3">
    <source>
        <dbReference type="EMBL" id="OWM80341.1"/>
    </source>
</evidence>
<dbReference type="FunFam" id="1.25.40.10:FF:000755">
    <property type="entry name" value="Pentatricopeptide repeat-containing protein"/>
    <property type="match status" value="1"/>
</dbReference>
<feature type="repeat" description="PPR" evidence="2">
    <location>
        <begin position="288"/>
        <end position="322"/>
    </location>
</feature>
<dbReference type="SUPFAM" id="SSF48452">
    <property type="entry name" value="TPR-like"/>
    <property type="match status" value="1"/>
</dbReference>
<dbReference type="InterPro" id="IPR002885">
    <property type="entry name" value="PPR_rpt"/>
</dbReference>
<evidence type="ECO:0000256" key="2">
    <source>
        <dbReference type="PROSITE-ProRule" id="PRU00708"/>
    </source>
</evidence>
<dbReference type="FunFam" id="1.25.40.10:FF:000525">
    <property type="entry name" value="Pentatricopeptide (PPR) repeat-containing protein-like"/>
    <property type="match status" value="1"/>
</dbReference>
<evidence type="ECO:0000256" key="1">
    <source>
        <dbReference type="ARBA" id="ARBA00022737"/>
    </source>
</evidence>
<dbReference type="PANTHER" id="PTHR47926:SF386">
    <property type="entry name" value="PENTATRICOPEPTIDE REPEAT-CONTAINING PROTEIN"/>
    <property type="match status" value="1"/>
</dbReference>
<dbReference type="Pfam" id="PF20431">
    <property type="entry name" value="E_motif"/>
    <property type="match status" value="1"/>
</dbReference>
<keyword evidence="1" id="KW-0677">Repeat</keyword>
<dbReference type="InterPro" id="IPR011990">
    <property type="entry name" value="TPR-like_helical_dom_sf"/>
</dbReference>
<dbReference type="Proteomes" id="UP000197138">
    <property type="component" value="Unassembled WGS sequence"/>
</dbReference>
<gene>
    <name evidence="3" type="ORF">CDL15_Pgr019621</name>
</gene>
<protein>
    <submittedName>
        <fullName evidence="3">Uncharacterized protein</fullName>
    </submittedName>
</protein>
<dbReference type="PROSITE" id="PS51375">
    <property type="entry name" value="PPR"/>
    <property type="match status" value="4"/>
</dbReference>
<accession>A0A218X738</accession>
<dbReference type="GO" id="GO:0009451">
    <property type="term" value="P:RNA modification"/>
    <property type="evidence" value="ECO:0007669"/>
    <property type="project" value="InterPro"/>
</dbReference>
<comment type="caution">
    <text evidence="3">The sequence shown here is derived from an EMBL/GenBank/DDBJ whole genome shotgun (WGS) entry which is preliminary data.</text>
</comment>
<dbReference type="InterPro" id="IPR046960">
    <property type="entry name" value="PPR_At4g14850-like_plant"/>
</dbReference>
<dbReference type="Pfam" id="PF13041">
    <property type="entry name" value="PPR_2"/>
    <property type="match status" value="1"/>
</dbReference>
<proteinExistence type="predicted"/>
<organism evidence="3 4">
    <name type="scientific">Punica granatum</name>
    <name type="common">Pomegranate</name>
    <dbReference type="NCBI Taxonomy" id="22663"/>
    <lineage>
        <taxon>Eukaryota</taxon>
        <taxon>Viridiplantae</taxon>
        <taxon>Streptophyta</taxon>
        <taxon>Embryophyta</taxon>
        <taxon>Tracheophyta</taxon>
        <taxon>Spermatophyta</taxon>
        <taxon>Magnoliopsida</taxon>
        <taxon>eudicotyledons</taxon>
        <taxon>Gunneridae</taxon>
        <taxon>Pentapetalae</taxon>
        <taxon>rosids</taxon>
        <taxon>malvids</taxon>
        <taxon>Myrtales</taxon>
        <taxon>Lythraceae</taxon>
        <taxon>Punica</taxon>
    </lineage>
</organism>
<dbReference type="NCBIfam" id="TIGR00756">
    <property type="entry name" value="PPR"/>
    <property type="match status" value="3"/>
</dbReference>
<feature type="repeat" description="PPR" evidence="2">
    <location>
        <begin position="359"/>
        <end position="393"/>
    </location>
</feature>
<dbReference type="GO" id="GO:0003723">
    <property type="term" value="F:RNA binding"/>
    <property type="evidence" value="ECO:0007669"/>
    <property type="project" value="InterPro"/>
</dbReference>
<feature type="repeat" description="PPR" evidence="2">
    <location>
        <begin position="323"/>
        <end position="358"/>
    </location>
</feature>
<dbReference type="EMBL" id="MTKT01002229">
    <property type="protein sequence ID" value="OWM80341.1"/>
    <property type="molecule type" value="Genomic_DNA"/>
</dbReference>
<dbReference type="Pfam" id="PF01535">
    <property type="entry name" value="PPR"/>
    <property type="match status" value="4"/>
</dbReference>
<feature type="repeat" description="PPR" evidence="2">
    <location>
        <begin position="81"/>
        <end position="115"/>
    </location>
</feature>
<dbReference type="PANTHER" id="PTHR47926">
    <property type="entry name" value="PENTATRICOPEPTIDE REPEAT-CONTAINING PROTEIN"/>
    <property type="match status" value="1"/>
</dbReference>
<dbReference type="InterPro" id="IPR046848">
    <property type="entry name" value="E_motif"/>
</dbReference>
<dbReference type="AlphaFoldDB" id="A0A218X738"/>
<dbReference type="Gene3D" id="1.25.40.10">
    <property type="entry name" value="Tetratricopeptide repeat domain"/>
    <property type="match status" value="2"/>
</dbReference>
<sequence length="473" mass="52444">MSDRTHSQVAHVLDPITTFLNRCAQSKNSIAIKKLHCHLLRTGLLFSSVAFHAKLILSYALCHQSNDLKLSNFFKFIDPTNALPFNILISDFSKNGLCSNALKTFSFMHSNGVPLDSYDMCSTLTASTSSQSFGFGTQVHALVGKQGWSSSVFVGSALIDLYAKSSLVNEAAKMFDEMPVRNTVCANALLLGFTEAKMWNEVLGVARNMPELNMSYDNYTFSAILRSCIGLSAVELGRQVHCCIVRNIHYTENDVFLQSSLIEMYGKCGFVKKALLLFNALGNGRKSDLVLWTSMLGAFGRNGYYKEVIQMYEEMLMRGIIPDEIVFVTVLSACARTGQVERGIQYFESMTGEYGLTPCEEHYSCLIDLLSRAGELGKAQSLVDEMLLKGFVGGVSMWGALLNACLDRGNFELGKFAAQKALDLDPQNMGVYTMLSNLYAKFGMWDEIELLRASTKRRGLNKDIGCSWIEVTV</sequence>